<accession>A0AAD7SEC3</accession>
<evidence type="ECO:0000256" key="1">
    <source>
        <dbReference type="SAM" id="MobiDB-lite"/>
    </source>
</evidence>
<dbReference type="Proteomes" id="UP001221898">
    <property type="component" value="Unassembled WGS sequence"/>
</dbReference>
<keyword evidence="3" id="KW-1185">Reference proteome</keyword>
<dbReference type="EMBL" id="JAINUG010000073">
    <property type="protein sequence ID" value="KAJ8400981.1"/>
    <property type="molecule type" value="Genomic_DNA"/>
</dbReference>
<evidence type="ECO:0000313" key="3">
    <source>
        <dbReference type="Proteomes" id="UP001221898"/>
    </source>
</evidence>
<dbReference type="AlphaFoldDB" id="A0AAD7SEC3"/>
<comment type="caution">
    <text evidence="2">The sequence shown here is derived from an EMBL/GenBank/DDBJ whole genome shotgun (WGS) entry which is preliminary data.</text>
</comment>
<evidence type="ECO:0000313" key="2">
    <source>
        <dbReference type="EMBL" id="KAJ8400981.1"/>
    </source>
</evidence>
<protein>
    <submittedName>
        <fullName evidence="2">Uncharacterized protein</fullName>
    </submittedName>
</protein>
<sequence length="102" mass="10889">MGEGVGAEGVSLPHRVAHRSCVMDTDRRVSVTPRRLWLGAVNNGSMGRPRAVPRMLRYPAASLSPTAGDTRGRQESNGPLSQEGPGQEHASARFLSGVLVTR</sequence>
<reference evidence="2" key="1">
    <citation type="journal article" date="2023" name="Science">
        <title>Genome structures resolve the early diversification of teleost fishes.</title>
        <authorList>
            <person name="Parey E."/>
            <person name="Louis A."/>
            <person name="Montfort J."/>
            <person name="Bouchez O."/>
            <person name="Roques C."/>
            <person name="Iampietro C."/>
            <person name="Lluch J."/>
            <person name="Castinel A."/>
            <person name="Donnadieu C."/>
            <person name="Desvignes T."/>
            <person name="Floi Bucao C."/>
            <person name="Jouanno E."/>
            <person name="Wen M."/>
            <person name="Mejri S."/>
            <person name="Dirks R."/>
            <person name="Jansen H."/>
            <person name="Henkel C."/>
            <person name="Chen W.J."/>
            <person name="Zahm M."/>
            <person name="Cabau C."/>
            <person name="Klopp C."/>
            <person name="Thompson A.W."/>
            <person name="Robinson-Rechavi M."/>
            <person name="Braasch I."/>
            <person name="Lecointre G."/>
            <person name="Bobe J."/>
            <person name="Postlethwait J.H."/>
            <person name="Berthelot C."/>
            <person name="Roest Crollius H."/>
            <person name="Guiguen Y."/>
        </authorList>
    </citation>
    <scope>NUCLEOTIDE SEQUENCE</scope>
    <source>
        <strain evidence="2">NC1722</strain>
    </source>
</reference>
<proteinExistence type="predicted"/>
<name>A0AAD7SEC3_9TELE</name>
<organism evidence="2 3">
    <name type="scientific">Aldrovandia affinis</name>
    <dbReference type="NCBI Taxonomy" id="143900"/>
    <lineage>
        <taxon>Eukaryota</taxon>
        <taxon>Metazoa</taxon>
        <taxon>Chordata</taxon>
        <taxon>Craniata</taxon>
        <taxon>Vertebrata</taxon>
        <taxon>Euteleostomi</taxon>
        <taxon>Actinopterygii</taxon>
        <taxon>Neopterygii</taxon>
        <taxon>Teleostei</taxon>
        <taxon>Notacanthiformes</taxon>
        <taxon>Halosauridae</taxon>
        <taxon>Aldrovandia</taxon>
    </lineage>
</organism>
<feature type="region of interest" description="Disordered" evidence="1">
    <location>
        <begin position="58"/>
        <end position="102"/>
    </location>
</feature>
<gene>
    <name evidence="2" type="ORF">AAFF_G00389380</name>
</gene>